<dbReference type="GO" id="GO:0036297">
    <property type="term" value="P:interstrand cross-link repair"/>
    <property type="evidence" value="ECO:0007669"/>
    <property type="project" value="TreeGrafter"/>
</dbReference>
<feature type="region of interest" description="Disordered" evidence="4">
    <location>
        <begin position="413"/>
        <end position="490"/>
    </location>
</feature>
<evidence type="ECO:0000256" key="1">
    <source>
        <dbReference type="ARBA" id="ARBA00022722"/>
    </source>
</evidence>
<reference evidence="5" key="2">
    <citation type="submission" date="2020-02" db="EMBL/GenBank/DDBJ databases">
        <title>Identification and distribution of gene clusters putatively required for synthesis of sphingolipid metabolism inhibitors in phylogenetically diverse species of the filamentous fungus Fusarium.</title>
        <authorList>
            <person name="Kim H.-S."/>
            <person name="Busman M."/>
            <person name="Brown D.W."/>
            <person name="Divon H."/>
            <person name="Uhlig S."/>
            <person name="Proctor R.H."/>
        </authorList>
    </citation>
    <scope>NUCLEOTIDE SEQUENCE</scope>
    <source>
        <strain evidence="5">NRRL 25174</strain>
    </source>
</reference>
<evidence type="ECO:0000313" key="5">
    <source>
        <dbReference type="EMBL" id="KAF4336385.1"/>
    </source>
</evidence>
<proteinExistence type="predicted"/>
<dbReference type="EMBL" id="PVQB02000499">
    <property type="protein sequence ID" value="KAF4336385.1"/>
    <property type="molecule type" value="Genomic_DNA"/>
</dbReference>
<dbReference type="InterPro" id="IPR036866">
    <property type="entry name" value="RibonucZ/Hydroxyglut_hydro"/>
</dbReference>
<keyword evidence="1" id="KW-0540">Nuclease</keyword>
<sequence length="605" mass="67102">MFTATTWPDSRAYDLHLFTAQRPLERFFFALKDIPAGSTMLRKPLPLETPTTIELRPGREIQVTLFDANHCPGAVMFLVEGNGKAILFTGDIRSEPWFVNAISRNPNLVEYTSGIKTLDKIYLDTSFTECVPFQTKAQGIAELLRKVSQYPSDTVFHLQAWTYGYEDVWLALSKTLKSKIHVDDYKLLIYSSLRLEVPNSRFNADFHLTPESPALTGHMCGNTPHPGCLTSNVNVRIHSCEKGNLCEVAQRPTTVSLQPIVAHLPTGGDLAEIGVGGGGDDLQREAELEFVDQASLVTLFNTALSSSASSTDMSDILSAALDQIASTGRNIPLDWDISTLEAHSAEEVIITHSSLPELCHFVEAFRPLDVWPCTVNPTEWLKNGITIGALFGRLCSGERFEHDLLMRDFAANHTSDDGQQKHGSQTTIGSSSAPSSPVRESQDINHERPPNIHHRLVSPLLDPQVGHRHEQPVSEADSQRENLEVASESSVQQSVIVPTVQQAEDIQQENHSHSATPSKILSNLSAPFSCHKRTISDISDLGADRDRRHMRPFVGDASPLNLPEGASVTRRDAYWQMVDYMTEDIWGPFQLISTSNEYTIVEQEL</sequence>
<name>A0A9P5DUX8_9HYPO</name>
<dbReference type="SUPFAM" id="SSF56281">
    <property type="entry name" value="Metallo-hydrolase/oxidoreductase"/>
    <property type="match status" value="1"/>
</dbReference>
<dbReference type="AlphaFoldDB" id="A0A9P5DUX8"/>
<dbReference type="PANTHER" id="PTHR23240:SF8">
    <property type="entry name" value="PROTEIN ARTEMIS"/>
    <property type="match status" value="1"/>
</dbReference>
<accession>A0A9P5DUX8</accession>
<dbReference type="Proteomes" id="UP000730481">
    <property type="component" value="Unassembled WGS sequence"/>
</dbReference>
<evidence type="ECO:0008006" key="7">
    <source>
        <dbReference type="Google" id="ProtNLM"/>
    </source>
</evidence>
<evidence type="ECO:0000256" key="4">
    <source>
        <dbReference type="SAM" id="MobiDB-lite"/>
    </source>
</evidence>
<protein>
    <recommendedName>
        <fullName evidence="7">Metallo-beta-lactamase domain-containing protein</fullName>
    </recommendedName>
</protein>
<gene>
    <name evidence="5" type="ORF">FBEOM_9751</name>
</gene>
<evidence type="ECO:0000256" key="2">
    <source>
        <dbReference type="ARBA" id="ARBA00022801"/>
    </source>
</evidence>
<dbReference type="OrthoDB" id="5561659at2759"/>
<feature type="compositionally biased region" description="Basic and acidic residues" evidence="4">
    <location>
        <begin position="465"/>
        <end position="483"/>
    </location>
</feature>
<keyword evidence="6" id="KW-1185">Reference proteome</keyword>
<dbReference type="GO" id="GO:0000723">
    <property type="term" value="P:telomere maintenance"/>
    <property type="evidence" value="ECO:0007669"/>
    <property type="project" value="TreeGrafter"/>
</dbReference>
<keyword evidence="3" id="KW-0269">Exonuclease</keyword>
<dbReference type="GO" id="GO:0006303">
    <property type="term" value="P:double-strand break repair via nonhomologous end joining"/>
    <property type="evidence" value="ECO:0007669"/>
    <property type="project" value="TreeGrafter"/>
</dbReference>
<organism evidence="5 6">
    <name type="scientific">Fusarium beomiforme</name>
    <dbReference type="NCBI Taxonomy" id="44412"/>
    <lineage>
        <taxon>Eukaryota</taxon>
        <taxon>Fungi</taxon>
        <taxon>Dikarya</taxon>
        <taxon>Ascomycota</taxon>
        <taxon>Pezizomycotina</taxon>
        <taxon>Sordariomycetes</taxon>
        <taxon>Hypocreomycetidae</taxon>
        <taxon>Hypocreales</taxon>
        <taxon>Nectriaceae</taxon>
        <taxon>Fusarium</taxon>
        <taxon>Fusarium burgessii species complex</taxon>
    </lineage>
</organism>
<dbReference type="PANTHER" id="PTHR23240">
    <property type="entry name" value="DNA CROSS-LINK REPAIR PROTEIN PSO2/SNM1-RELATED"/>
    <property type="match status" value="1"/>
</dbReference>
<dbReference type="GO" id="GO:0003684">
    <property type="term" value="F:damaged DNA binding"/>
    <property type="evidence" value="ECO:0007669"/>
    <property type="project" value="TreeGrafter"/>
</dbReference>
<comment type="caution">
    <text evidence="5">The sequence shown here is derived from an EMBL/GenBank/DDBJ whole genome shotgun (WGS) entry which is preliminary data.</text>
</comment>
<dbReference type="GO" id="GO:0035312">
    <property type="term" value="F:5'-3' DNA exonuclease activity"/>
    <property type="evidence" value="ECO:0007669"/>
    <property type="project" value="TreeGrafter"/>
</dbReference>
<feature type="compositionally biased region" description="Basic and acidic residues" evidence="4">
    <location>
        <begin position="440"/>
        <end position="450"/>
    </location>
</feature>
<reference evidence="5" key="1">
    <citation type="journal article" date="2017" name="Mycologia">
        <title>Fusarium algeriense, sp. nov., a novel toxigenic crown rot pathogen of durum wheat from Algeria is nested in the Fusarium burgessii species complex.</title>
        <authorList>
            <person name="Laraba I."/>
            <person name="Keddad A."/>
            <person name="Boureghda H."/>
            <person name="Abdallah N."/>
            <person name="Vaughan M.M."/>
            <person name="Proctor R.H."/>
            <person name="Busman M."/>
            <person name="O'Donnell K."/>
        </authorList>
    </citation>
    <scope>NUCLEOTIDE SEQUENCE</scope>
    <source>
        <strain evidence="5">NRRL 25174</strain>
    </source>
</reference>
<dbReference type="Gene3D" id="3.60.15.10">
    <property type="entry name" value="Ribonuclease Z/Hydroxyacylglutathione hydrolase-like"/>
    <property type="match status" value="1"/>
</dbReference>
<evidence type="ECO:0000256" key="3">
    <source>
        <dbReference type="ARBA" id="ARBA00022839"/>
    </source>
</evidence>
<evidence type="ECO:0000313" key="6">
    <source>
        <dbReference type="Proteomes" id="UP000730481"/>
    </source>
</evidence>
<keyword evidence="2" id="KW-0378">Hydrolase</keyword>